<accession>A0A8S3HE96</accession>
<organism evidence="1 2">
    <name type="scientific">Rotaria magnacalcarata</name>
    <dbReference type="NCBI Taxonomy" id="392030"/>
    <lineage>
        <taxon>Eukaryota</taxon>
        <taxon>Metazoa</taxon>
        <taxon>Spiralia</taxon>
        <taxon>Gnathifera</taxon>
        <taxon>Rotifera</taxon>
        <taxon>Eurotatoria</taxon>
        <taxon>Bdelloidea</taxon>
        <taxon>Philodinida</taxon>
        <taxon>Philodinidae</taxon>
        <taxon>Rotaria</taxon>
    </lineage>
</organism>
<dbReference type="AlphaFoldDB" id="A0A8S3HE96"/>
<dbReference type="SUPFAM" id="SSF50044">
    <property type="entry name" value="SH3-domain"/>
    <property type="match status" value="1"/>
</dbReference>
<proteinExistence type="predicted"/>
<evidence type="ECO:0000313" key="2">
    <source>
        <dbReference type="Proteomes" id="UP000676336"/>
    </source>
</evidence>
<dbReference type="Gene3D" id="2.30.30.40">
    <property type="entry name" value="SH3 Domains"/>
    <property type="match status" value="1"/>
</dbReference>
<gene>
    <name evidence="1" type="ORF">SMN809_LOCUS68971</name>
</gene>
<evidence type="ECO:0000313" key="1">
    <source>
        <dbReference type="EMBL" id="CAF5181098.1"/>
    </source>
</evidence>
<comment type="caution">
    <text evidence="1">The sequence shown here is derived from an EMBL/GenBank/DDBJ whole genome shotgun (WGS) entry which is preliminary data.</text>
</comment>
<dbReference type="Proteomes" id="UP000676336">
    <property type="component" value="Unassembled WGS sequence"/>
</dbReference>
<dbReference type="InterPro" id="IPR036028">
    <property type="entry name" value="SH3-like_dom_sf"/>
</dbReference>
<reference evidence="1" key="1">
    <citation type="submission" date="2021-02" db="EMBL/GenBank/DDBJ databases">
        <authorList>
            <person name="Nowell W R."/>
        </authorList>
    </citation>
    <scope>NUCLEOTIDE SEQUENCE</scope>
</reference>
<dbReference type="EMBL" id="CAJOBI010318474">
    <property type="protein sequence ID" value="CAF5181098.1"/>
    <property type="molecule type" value="Genomic_DNA"/>
</dbReference>
<sequence length="81" mass="9627">MEDVPQSIATQLIDKHVRQHRQLKLSDQSDIDFFLSDFVLKDDFRDEARDVSMNKGDLVEIIDIDKKDKWLVRNKRNLNQV</sequence>
<protein>
    <submittedName>
        <fullName evidence="1">Uncharacterized protein</fullName>
    </submittedName>
</protein>
<name>A0A8S3HE96_9BILA</name>